<accession>A0ABP6FJZ5</accession>
<dbReference type="RefSeq" id="WP_344584597.1">
    <property type="nucleotide sequence ID" value="NZ_BAAARK010000059.1"/>
</dbReference>
<proteinExistence type="predicted"/>
<reference evidence="2" key="1">
    <citation type="journal article" date="2019" name="Int. J. Syst. Evol. Microbiol.">
        <title>The Global Catalogue of Microorganisms (GCM) 10K type strain sequencing project: providing services to taxonomists for standard genome sequencing and annotation.</title>
        <authorList>
            <consortium name="The Broad Institute Genomics Platform"/>
            <consortium name="The Broad Institute Genome Sequencing Center for Infectious Disease"/>
            <person name="Wu L."/>
            <person name="Ma J."/>
        </authorList>
    </citation>
    <scope>NUCLEOTIDE SEQUENCE [LARGE SCALE GENOMIC DNA]</scope>
    <source>
        <strain evidence="2">JCM 16374</strain>
    </source>
</reference>
<keyword evidence="2" id="KW-1185">Reference proteome</keyword>
<organism evidence="1 2">
    <name type="scientific">Streptomyces lunalinharesii</name>
    <dbReference type="NCBI Taxonomy" id="333384"/>
    <lineage>
        <taxon>Bacteria</taxon>
        <taxon>Bacillati</taxon>
        <taxon>Actinomycetota</taxon>
        <taxon>Actinomycetes</taxon>
        <taxon>Kitasatosporales</taxon>
        <taxon>Streptomycetaceae</taxon>
        <taxon>Streptomyces</taxon>
    </lineage>
</organism>
<comment type="caution">
    <text evidence="1">The sequence shown here is derived from an EMBL/GenBank/DDBJ whole genome shotgun (WGS) entry which is preliminary data.</text>
</comment>
<gene>
    <name evidence="1" type="ORF">GCM10009864_78260</name>
</gene>
<evidence type="ECO:0000313" key="1">
    <source>
        <dbReference type="EMBL" id="GAA2692069.1"/>
    </source>
</evidence>
<evidence type="ECO:0000313" key="2">
    <source>
        <dbReference type="Proteomes" id="UP001500994"/>
    </source>
</evidence>
<dbReference type="EMBL" id="BAAARK010000059">
    <property type="protein sequence ID" value="GAA2692069.1"/>
    <property type="molecule type" value="Genomic_DNA"/>
</dbReference>
<sequence>MPAPLNLHFHDAQHPGLTAGEYTVTVTQKLVSSDHTELGQDFFRPLEQPVHVEAPRFTLGPSLVHAVNPASGAAGRFDQTFAHCTLRQPSLPWQRVISAEDRHKNLPWLALLVLGPSEIHEDPAAEGLATPRLGADVPKPESHVAVPALTPTAVEATRPCRTIDVIADAFTQVCPRDTDDELAHLAHVRKVKPHHSTRGEDIVEGDFAVVLASRLPKATGHYVAHLVSLEGHGQHLSGTLPGGTQRVRLVSLWSWTFAFDGKIRHFPAVVTRLAAGDLLLRRPLTVPMDSGAAEKEVSRRLRRGYVALPSRMSSGEQTLAWYRGPLTPVVAPGLPEPPDPACSGDHAAIYLPEHGMFDISYASAWSLGRALALSDADYVASLTGWQHTARAVVTRMLAAGPPESGRWQAPASPRERLASCLDRGLSASIDAALSSATPAEEPAARPWGRGDHITRLLDDRPDDVLHALAAAGAEAGELSEARSWLDRLDVLEQVPFAYLVPDAGMLPPESLRFFHIDPAWLSHLRAGASSPGCFGGVERLAERTLTAIPPPLPPRAGLLLRSSLVCDCPDLVIEAFGRAEATQILRRACLSADVLLCLFETVPKKVVLREPAQGLHFGIDGPDTINLREPGGKNCGKEIPGKTLTGLTSYQRDVKRAVFTLGTGNSSLTRALAKQHNIAPQSFKSSDLAIQLLNSPYQITFPSA</sequence>
<dbReference type="Proteomes" id="UP001500994">
    <property type="component" value="Unassembled WGS sequence"/>
</dbReference>
<protein>
    <submittedName>
        <fullName evidence="1">Uncharacterized protein</fullName>
    </submittedName>
</protein>
<name>A0ABP6FJZ5_9ACTN</name>